<dbReference type="AlphaFoldDB" id="A0A0F9CGQ8"/>
<accession>A0A0F9CGQ8</accession>
<evidence type="ECO:0000313" key="1">
    <source>
        <dbReference type="EMBL" id="KKL48274.1"/>
    </source>
</evidence>
<name>A0A0F9CGQ8_9ZZZZ</name>
<gene>
    <name evidence="1" type="ORF">LCGC14_2327170</name>
</gene>
<comment type="caution">
    <text evidence="1">The sequence shown here is derived from an EMBL/GenBank/DDBJ whole genome shotgun (WGS) entry which is preliminary data.</text>
</comment>
<organism evidence="1">
    <name type="scientific">marine sediment metagenome</name>
    <dbReference type="NCBI Taxonomy" id="412755"/>
    <lineage>
        <taxon>unclassified sequences</taxon>
        <taxon>metagenomes</taxon>
        <taxon>ecological metagenomes</taxon>
    </lineage>
</organism>
<sequence length="92" mass="10587">MLRQHQVLELMAHERQYQDKTWPRDARRRVMYGFLAPHLILLRTYLEKAEAAWTSSNGNLAGLQQVGKIAAIALRALEETEGSEELIEKGLR</sequence>
<protein>
    <submittedName>
        <fullName evidence="1">Uncharacterized protein</fullName>
    </submittedName>
</protein>
<reference evidence="1" key="1">
    <citation type="journal article" date="2015" name="Nature">
        <title>Complex archaea that bridge the gap between prokaryotes and eukaryotes.</title>
        <authorList>
            <person name="Spang A."/>
            <person name="Saw J.H."/>
            <person name="Jorgensen S.L."/>
            <person name="Zaremba-Niedzwiedzka K."/>
            <person name="Martijn J."/>
            <person name="Lind A.E."/>
            <person name="van Eijk R."/>
            <person name="Schleper C."/>
            <person name="Guy L."/>
            <person name="Ettema T.J."/>
        </authorList>
    </citation>
    <scope>NUCLEOTIDE SEQUENCE</scope>
</reference>
<dbReference type="EMBL" id="LAZR01033373">
    <property type="protein sequence ID" value="KKL48274.1"/>
    <property type="molecule type" value="Genomic_DNA"/>
</dbReference>
<proteinExistence type="predicted"/>